<evidence type="ECO:0000256" key="1">
    <source>
        <dbReference type="ARBA" id="ARBA00003534"/>
    </source>
</evidence>
<dbReference type="SMART" id="SM00184">
    <property type="entry name" value="RING"/>
    <property type="match status" value="1"/>
</dbReference>
<dbReference type="InterPro" id="IPR004963">
    <property type="entry name" value="PAE/NOTUM"/>
</dbReference>
<keyword evidence="6" id="KW-0862">Zinc</keyword>
<evidence type="ECO:0000256" key="8">
    <source>
        <dbReference type="SAM" id="SignalP"/>
    </source>
</evidence>
<dbReference type="Gene3D" id="3.30.40.10">
    <property type="entry name" value="Zinc/RING finger domain, C3HC4 (zinc finger)"/>
    <property type="match status" value="1"/>
</dbReference>
<keyword evidence="6" id="KW-0479">Metal-binding</keyword>
<comment type="subcellular location">
    <subcellularLocation>
        <location evidence="2">Secreted</location>
        <location evidence="2">Cell wall</location>
    </subcellularLocation>
</comment>
<evidence type="ECO:0000256" key="3">
    <source>
        <dbReference type="ARBA" id="ARBA00005784"/>
    </source>
</evidence>
<dbReference type="Proteomes" id="UP000245207">
    <property type="component" value="Unassembled WGS sequence"/>
</dbReference>
<dbReference type="GO" id="GO:0008270">
    <property type="term" value="F:zinc ion binding"/>
    <property type="evidence" value="ECO:0007669"/>
    <property type="project" value="UniProtKB-KW"/>
</dbReference>
<feature type="compositionally biased region" description="Low complexity" evidence="7">
    <location>
        <begin position="559"/>
        <end position="609"/>
    </location>
</feature>
<dbReference type="PROSITE" id="PS50089">
    <property type="entry name" value="ZF_RING_2"/>
    <property type="match status" value="1"/>
</dbReference>
<comment type="function">
    <text evidence="1">Hydrolyzes acetyl esters in homogalacturonan regions of pectin. In type I primary cell wall, galacturonic acid residues of pectin can be acetylated at the O-2 and O-3 positions. Decreasing the degree of acetylation of pectin gels in vitro alters their physical properties.</text>
</comment>
<keyword evidence="6" id="KW-0863">Zinc-finger</keyword>
<dbReference type="FunFam" id="3.30.40.10:FF:000388">
    <property type="entry name" value="Putative RING zinc finger domain superfamily protein"/>
    <property type="match status" value="1"/>
</dbReference>
<dbReference type="Pfam" id="PF03283">
    <property type="entry name" value="PAE"/>
    <property type="match status" value="1"/>
</dbReference>
<evidence type="ECO:0000256" key="2">
    <source>
        <dbReference type="ARBA" id="ARBA00004191"/>
    </source>
</evidence>
<feature type="region of interest" description="Disordered" evidence="7">
    <location>
        <begin position="521"/>
        <end position="674"/>
    </location>
</feature>
<feature type="compositionally biased region" description="Polar residues" evidence="7">
    <location>
        <begin position="524"/>
        <end position="536"/>
    </location>
</feature>
<comment type="similarity">
    <text evidence="3">Belongs to the pectinacetylesterase family.</text>
</comment>
<evidence type="ECO:0000256" key="4">
    <source>
        <dbReference type="ARBA" id="ARBA00022512"/>
    </source>
</evidence>
<gene>
    <name evidence="10" type="ORF">CTI12_AA011300</name>
</gene>
<keyword evidence="8" id="KW-0732">Signal</keyword>
<feature type="region of interest" description="Disordered" evidence="7">
    <location>
        <begin position="716"/>
        <end position="750"/>
    </location>
</feature>
<sequence length="974" mass="108546">MMSEKGWLYIVMVCSLSLMSIEAYEVGLTFLESAVAKGAVCMDGSPPAYHLDRGFGAGVDNWLVFFEGGGWCNNATNCLTRINTRLGSSKHMLKTETFSGMFHNKAKYNPDFYNWNRLKVRYCDGASFTGDVEAVDPKTNLHYRGARIFNFVIEDLLAKGMKNAKNAILAGCSAGGLTSILQCDNFRSLLPATTKVKCLSDAGFFINAKTIIGQSHIEGFYADVVRTHGSEKVLSPACKAKMAPGLCFFPQNMVQYIKTPIFLINAAYDSWQVKNILAPGVSDKKGTWKECKLDITKCSAAQLNILQGYRQEFLRALTGFGNSPSRGMFINSCYSHCQTGIQETWLRNDSPLLKNTTIAKAVGDCKTIIGQSHIEGFYADVVRTHGSEKVLSPACKAKMAPGLCFFPQNMVQYIKTPIFLINAAYDSWQVKNILAPGVSDKKGTWKECKLDITKCSAAQLNILQGYRQEFLKALTGFGNSPSRGMFINSCYSHCQTGIQETWLRNDSPLLKNTITDHRVKETVIEQNRSNVSTSKSKGSKMKRADKRHSETQISEWGESSLSGSVSRSGSGSSRNRSSRFLSRFNFFPGNTSSRSSRSSRAYPESSTSSVISNDDIQSSRSANRSKTRQGCDIFPSCLMPVSPEHRDDDSDSDNSDASSIRELGQYDYNNGIEPNRNRRMEAREPVEQNVRFSRTLSVGRLRDRVLQRPTFPELASFPFQQEHEVASGSDNRETESRSSNENVATPVTSSNYSISAMTNSLYGNHEFEVENLGSRDSSSYANLLEHRSNFLERRRRIRSQVHALQRMGSRFENLSGHERSCILSGQHRTGHCTCRLSNQDSIDGANARGSISRIVLLAEALFEVLDEIHQQSVVSSSRPALSSIGSVPAPIEVVEALPVKLHRKLPKKSYEDDAQCYICLVEYEDGDEVRVLPCHHEFHRLCVDKWLKEIHRICPLCRGDVCKTTTLPTESSQL</sequence>
<dbReference type="GO" id="GO:0052793">
    <property type="term" value="F:pectin acetylesterase activity"/>
    <property type="evidence" value="ECO:0007669"/>
    <property type="project" value="TreeGrafter"/>
</dbReference>
<feature type="compositionally biased region" description="Basic residues" evidence="7">
    <location>
        <begin position="537"/>
        <end position="546"/>
    </location>
</feature>
<dbReference type="SUPFAM" id="SSF57850">
    <property type="entry name" value="RING/U-box"/>
    <property type="match status" value="1"/>
</dbReference>
<dbReference type="OrthoDB" id="2015280at2759"/>
<evidence type="ECO:0000259" key="9">
    <source>
        <dbReference type="PROSITE" id="PS50089"/>
    </source>
</evidence>
<accession>A0A2U1Q423</accession>
<proteinExistence type="inferred from homology"/>
<dbReference type="InterPro" id="IPR001841">
    <property type="entry name" value="Znf_RING"/>
</dbReference>
<comment type="caution">
    <text evidence="10">The sequence shown here is derived from an EMBL/GenBank/DDBJ whole genome shotgun (WGS) entry which is preliminary data.</text>
</comment>
<feature type="compositionally biased region" description="Basic and acidic residues" evidence="7">
    <location>
        <begin position="721"/>
        <end position="738"/>
    </location>
</feature>
<dbReference type="Pfam" id="PF13639">
    <property type="entry name" value="zf-RING_2"/>
    <property type="match status" value="1"/>
</dbReference>
<dbReference type="GO" id="GO:0071555">
    <property type="term" value="P:cell wall organization"/>
    <property type="evidence" value="ECO:0007669"/>
    <property type="project" value="UniProtKB-KW"/>
</dbReference>
<organism evidence="10 11">
    <name type="scientific">Artemisia annua</name>
    <name type="common">Sweet wormwood</name>
    <dbReference type="NCBI Taxonomy" id="35608"/>
    <lineage>
        <taxon>Eukaryota</taxon>
        <taxon>Viridiplantae</taxon>
        <taxon>Streptophyta</taxon>
        <taxon>Embryophyta</taxon>
        <taxon>Tracheophyta</taxon>
        <taxon>Spermatophyta</taxon>
        <taxon>Magnoliopsida</taxon>
        <taxon>eudicotyledons</taxon>
        <taxon>Gunneridae</taxon>
        <taxon>Pentapetalae</taxon>
        <taxon>asterids</taxon>
        <taxon>campanulids</taxon>
        <taxon>Asterales</taxon>
        <taxon>Asteraceae</taxon>
        <taxon>Asteroideae</taxon>
        <taxon>Anthemideae</taxon>
        <taxon>Artemisiinae</taxon>
        <taxon>Artemisia</taxon>
    </lineage>
</organism>
<feature type="signal peptide" evidence="8">
    <location>
        <begin position="1"/>
        <end position="23"/>
    </location>
</feature>
<dbReference type="AlphaFoldDB" id="A0A2U1Q423"/>
<evidence type="ECO:0000256" key="7">
    <source>
        <dbReference type="SAM" id="MobiDB-lite"/>
    </source>
</evidence>
<keyword evidence="5" id="KW-0961">Cell wall biogenesis/degradation</keyword>
<feature type="compositionally biased region" description="Polar residues" evidence="7">
    <location>
        <begin position="610"/>
        <end position="624"/>
    </location>
</feature>
<dbReference type="STRING" id="35608.A0A2U1Q423"/>
<evidence type="ECO:0000313" key="10">
    <source>
        <dbReference type="EMBL" id="PWA92713.1"/>
    </source>
</evidence>
<keyword evidence="4" id="KW-0964">Secreted</keyword>
<feature type="compositionally biased region" description="Polar residues" evidence="7">
    <location>
        <begin position="739"/>
        <end position="750"/>
    </location>
</feature>
<dbReference type="PANTHER" id="PTHR21562:SF93">
    <property type="entry name" value="PECTIN ACETYLESTERASE 8"/>
    <property type="match status" value="1"/>
</dbReference>
<dbReference type="EMBL" id="PKPP01000441">
    <property type="protein sequence ID" value="PWA92713.1"/>
    <property type="molecule type" value="Genomic_DNA"/>
</dbReference>
<keyword evidence="11" id="KW-1185">Reference proteome</keyword>
<name>A0A2U1Q423_ARTAN</name>
<keyword evidence="4" id="KW-0134">Cell wall</keyword>
<evidence type="ECO:0000313" key="11">
    <source>
        <dbReference type="Proteomes" id="UP000245207"/>
    </source>
</evidence>
<reference evidence="10 11" key="1">
    <citation type="journal article" date="2018" name="Mol. Plant">
        <title>The genome of Artemisia annua provides insight into the evolution of Asteraceae family and artemisinin biosynthesis.</title>
        <authorList>
            <person name="Shen Q."/>
            <person name="Zhang L."/>
            <person name="Liao Z."/>
            <person name="Wang S."/>
            <person name="Yan T."/>
            <person name="Shi P."/>
            <person name="Liu M."/>
            <person name="Fu X."/>
            <person name="Pan Q."/>
            <person name="Wang Y."/>
            <person name="Lv Z."/>
            <person name="Lu X."/>
            <person name="Zhang F."/>
            <person name="Jiang W."/>
            <person name="Ma Y."/>
            <person name="Chen M."/>
            <person name="Hao X."/>
            <person name="Li L."/>
            <person name="Tang Y."/>
            <person name="Lv G."/>
            <person name="Zhou Y."/>
            <person name="Sun X."/>
            <person name="Brodelius P.E."/>
            <person name="Rose J.K.C."/>
            <person name="Tang K."/>
        </authorList>
    </citation>
    <scope>NUCLEOTIDE SEQUENCE [LARGE SCALE GENOMIC DNA]</scope>
    <source>
        <strain evidence="11">cv. Huhao1</strain>
        <tissue evidence="10">Leaf</tissue>
    </source>
</reference>
<dbReference type="InterPro" id="IPR013083">
    <property type="entry name" value="Znf_RING/FYVE/PHD"/>
</dbReference>
<feature type="domain" description="RING-type" evidence="9">
    <location>
        <begin position="916"/>
        <end position="958"/>
    </location>
</feature>
<evidence type="ECO:0000256" key="5">
    <source>
        <dbReference type="ARBA" id="ARBA00023316"/>
    </source>
</evidence>
<dbReference type="GO" id="GO:0009505">
    <property type="term" value="C:plant-type cell wall"/>
    <property type="evidence" value="ECO:0007669"/>
    <property type="project" value="TreeGrafter"/>
</dbReference>
<protein>
    <submittedName>
        <fullName evidence="10">Pectin acetylesterase</fullName>
    </submittedName>
</protein>
<evidence type="ECO:0000256" key="6">
    <source>
        <dbReference type="PROSITE-ProRule" id="PRU00175"/>
    </source>
</evidence>
<dbReference type="PANTHER" id="PTHR21562">
    <property type="entry name" value="NOTUM-RELATED"/>
    <property type="match status" value="1"/>
</dbReference>
<feature type="chain" id="PRO_5015550725" evidence="8">
    <location>
        <begin position="24"/>
        <end position="974"/>
    </location>
</feature>